<dbReference type="EMBL" id="CP063078">
    <property type="protein sequence ID" value="QOQ87484.1"/>
    <property type="molecule type" value="Genomic_DNA"/>
</dbReference>
<keyword evidence="2" id="KW-1185">Reference proteome</keyword>
<organism evidence="1 2">
    <name type="scientific">Campylobacter corcagiensis</name>
    <dbReference type="NCBI Taxonomy" id="1448857"/>
    <lineage>
        <taxon>Bacteria</taxon>
        <taxon>Pseudomonadati</taxon>
        <taxon>Campylobacterota</taxon>
        <taxon>Epsilonproteobacteria</taxon>
        <taxon>Campylobacterales</taxon>
        <taxon>Campylobacteraceae</taxon>
        <taxon>Campylobacter</taxon>
    </lineage>
</organism>
<name>A0A7M1LHG0_9BACT</name>
<dbReference type="OrthoDB" id="5355230at2"/>
<protein>
    <submittedName>
        <fullName evidence="1">DUF3137 domain-containing protein</fullName>
    </submittedName>
</protein>
<reference evidence="1 2" key="1">
    <citation type="submission" date="2020-10" db="EMBL/GenBank/DDBJ databases">
        <title>Campylobacter and Helicobacter PacBio genomes.</title>
        <authorList>
            <person name="Lane C."/>
        </authorList>
    </citation>
    <scope>NUCLEOTIDE SEQUENCE [LARGE SCALE GENOMIC DNA]</scope>
    <source>
        <strain evidence="1 2">2016D-0077</strain>
    </source>
</reference>
<evidence type="ECO:0000313" key="2">
    <source>
        <dbReference type="Proteomes" id="UP000594749"/>
    </source>
</evidence>
<sequence length="88" mass="10140">MEKILNFKHSRNISISFMDNKCYIFLNGFKNKFLPIYSVEPNLDDAKNFRDEILEILSLIDELKLNSPRIYGLASAKVSPKSTLIPAF</sequence>
<evidence type="ECO:0000313" key="1">
    <source>
        <dbReference type="EMBL" id="QOQ87484.1"/>
    </source>
</evidence>
<gene>
    <name evidence="1" type="ORF">IMC76_01295</name>
</gene>
<dbReference type="AlphaFoldDB" id="A0A7M1LHG0"/>
<accession>A0A7M1LHG0</accession>
<proteinExistence type="predicted"/>
<dbReference type="Proteomes" id="UP000594749">
    <property type="component" value="Chromosome"/>
</dbReference>